<dbReference type="PANTHER" id="PTHR46534:SF1">
    <property type="entry name" value="IGGFC-BINDING PROTEIN N-TERMINAL DOMAIN-CONTAINING PROTEIN"/>
    <property type="match status" value="1"/>
</dbReference>
<keyword evidence="2" id="KW-1133">Transmembrane helix</keyword>
<evidence type="ECO:0000256" key="2">
    <source>
        <dbReference type="SAM" id="Phobius"/>
    </source>
</evidence>
<dbReference type="PROSITE" id="PS50092">
    <property type="entry name" value="TSP1"/>
    <property type="match status" value="1"/>
</dbReference>
<organism evidence="5 6">
    <name type="scientific">Biomphalaria pfeifferi</name>
    <name type="common">Bloodfluke planorb</name>
    <name type="synonym">Freshwater snail</name>
    <dbReference type="NCBI Taxonomy" id="112525"/>
    <lineage>
        <taxon>Eukaryota</taxon>
        <taxon>Metazoa</taxon>
        <taxon>Spiralia</taxon>
        <taxon>Lophotrochozoa</taxon>
        <taxon>Mollusca</taxon>
        <taxon>Gastropoda</taxon>
        <taxon>Heterobranchia</taxon>
        <taxon>Euthyneura</taxon>
        <taxon>Panpulmonata</taxon>
        <taxon>Hygrophila</taxon>
        <taxon>Lymnaeoidea</taxon>
        <taxon>Planorbidae</taxon>
        <taxon>Biomphalaria</taxon>
    </lineage>
</organism>
<evidence type="ECO:0000259" key="4">
    <source>
        <dbReference type="Pfam" id="PF17517"/>
    </source>
</evidence>
<feature type="transmembrane region" description="Helical" evidence="2">
    <location>
        <begin position="721"/>
        <end position="742"/>
    </location>
</feature>
<feature type="signal peptide" evidence="3">
    <location>
        <begin position="1"/>
        <end position="22"/>
    </location>
</feature>
<keyword evidence="2" id="KW-0812">Transmembrane</keyword>
<dbReference type="Gene3D" id="2.20.100.10">
    <property type="entry name" value="Thrombospondin type-1 (TSP1) repeat"/>
    <property type="match status" value="1"/>
</dbReference>
<dbReference type="Proteomes" id="UP001233172">
    <property type="component" value="Unassembled WGS sequence"/>
</dbReference>
<feature type="region of interest" description="Disordered" evidence="1">
    <location>
        <begin position="482"/>
        <end position="504"/>
    </location>
</feature>
<dbReference type="AlphaFoldDB" id="A0AAD8BWC3"/>
<dbReference type="InterPro" id="IPR036383">
    <property type="entry name" value="TSP1_rpt_sf"/>
</dbReference>
<keyword evidence="6" id="KW-1185">Reference proteome</keyword>
<sequence length="786" mass="88558">MDSFLFAVTLVVFSLFLQKSNGLARTHVKSPLYGDKFVLVAPRMTNSDSQVILFLYSTADEPITVIISSPWFADATMQYSYMQINRLQVTTYIMETKYRPTLDTGFTWTYRLSGSDLFGVTVMLVYAYDSMASFQAAPVIAWGQKYYVMTMSPSAFVAILSSHYYNKIDMKIKATGDFLLTFQGKSYYNGDVLHMLLNNTEAFILSYCENSTKFNGALTGTQVVGSDPIGVLSGTCKGSTKVNYCNSPIEYKGSRTDDILAEMLIPFNMYGKRFIDLIILERKTNGLIVVVAGENDTTINFNSSFTRYLAQAGDYTTVYSTGGPSYFTSNKGVMVIYLQPSACFESTGNTMEMGDVTMSVLVPMELFYDSYAWMSPLYGSITPVNYVALVVMRDKSMELRLDFEPIKNFQHSRRVVNLEEWCVLNHHVPPGVHIVTAVTDFTFGCYAYGFDMGYAYMHHVGFLNFPVNEPCVHTNTSQGDLVDNDCDGVTDEEEDDDEDNDDDGFIDEDLKRAEIKINGNWSEWTEWTCSLNCNDTRLTRRRFCKSPVPNSDDYFCEGDHTEYNESNCHFGEKACGNHLEEGLEMYREPVLTEEWSHWLCSRNCSDTRVFERRKCRELFHCNNIRARSGKCYIGKKCPFECPLDTWGVNCLYSCSNCLDACDKFNGSCKVCMDGFDSPQTSCNRECPKFFYGAACLGSCKDKCGGQDCLDRMQGLCPQGPYLYLAVIPVACTLPVIAFVYVMKTIAAGKKQQEDQTKIIEDVAVEPVAKPVAKRVVEKEVISSSQL</sequence>
<protein>
    <submittedName>
        <fullName evidence="5">Properdin</fullName>
    </submittedName>
</protein>
<comment type="caution">
    <text evidence="5">The sequence shown here is derived from an EMBL/GenBank/DDBJ whole genome shotgun (WGS) entry which is preliminary data.</text>
</comment>
<feature type="chain" id="PRO_5042274426" evidence="3">
    <location>
        <begin position="23"/>
        <end position="786"/>
    </location>
</feature>
<keyword evidence="2" id="KW-0472">Membrane</keyword>
<evidence type="ECO:0000256" key="1">
    <source>
        <dbReference type="SAM" id="MobiDB-lite"/>
    </source>
</evidence>
<accession>A0AAD8BWC3</accession>
<dbReference type="EMBL" id="JASAOG010000027">
    <property type="protein sequence ID" value="KAK0062052.1"/>
    <property type="molecule type" value="Genomic_DNA"/>
</dbReference>
<reference evidence="5" key="2">
    <citation type="submission" date="2023-04" db="EMBL/GenBank/DDBJ databases">
        <authorList>
            <person name="Bu L."/>
            <person name="Lu L."/>
            <person name="Laidemitt M.R."/>
            <person name="Zhang S.M."/>
            <person name="Mutuku M."/>
            <person name="Mkoji G."/>
            <person name="Steinauer M."/>
            <person name="Loker E.S."/>
        </authorList>
    </citation>
    <scope>NUCLEOTIDE SEQUENCE</scope>
    <source>
        <strain evidence="5">KasaAsao</strain>
        <tissue evidence="5">Whole Snail</tissue>
    </source>
</reference>
<gene>
    <name evidence="5" type="ORF">Bpfe_008545</name>
</gene>
<name>A0AAD8BWC3_BIOPF</name>
<proteinExistence type="predicted"/>
<dbReference type="PANTHER" id="PTHR46534">
    <property type="entry name" value="IGGFC_BINDING DOMAIN-CONTAINING PROTEIN"/>
    <property type="match status" value="1"/>
</dbReference>
<evidence type="ECO:0000256" key="3">
    <source>
        <dbReference type="SAM" id="SignalP"/>
    </source>
</evidence>
<dbReference type="InterPro" id="IPR000884">
    <property type="entry name" value="TSP1_rpt"/>
</dbReference>
<dbReference type="Pfam" id="PF17517">
    <property type="entry name" value="IgGFc_binding"/>
    <property type="match status" value="1"/>
</dbReference>
<reference evidence="5" key="1">
    <citation type="journal article" date="2023" name="PLoS Negl. Trop. Dis.">
        <title>A genome sequence for Biomphalaria pfeifferi, the major vector snail for the human-infecting parasite Schistosoma mansoni.</title>
        <authorList>
            <person name="Bu L."/>
            <person name="Lu L."/>
            <person name="Laidemitt M.R."/>
            <person name="Zhang S.M."/>
            <person name="Mutuku M."/>
            <person name="Mkoji G."/>
            <person name="Steinauer M."/>
            <person name="Loker E.S."/>
        </authorList>
    </citation>
    <scope>NUCLEOTIDE SEQUENCE</scope>
    <source>
        <strain evidence="5">KasaAsao</strain>
    </source>
</reference>
<feature type="domain" description="IgGFc-binding protein N-terminal" evidence="4">
    <location>
        <begin position="136"/>
        <end position="449"/>
    </location>
</feature>
<evidence type="ECO:0000313" key="6">
    <source>
        <dbReference type="Proteomes" id="UP001233172"/>
    </source>
</evidence>
<keyword evidence="3" id="KW-0732">Signal</keyword>
<dbReference type="SUPFAM" id="SSF82895">
    <property type="entry name" value="TSP-1 type 1 repeat"/>
    <property type="match status" value="1"/>
</dbReference>
<evidence type="ECO:0000313" key="5">
    <source>
        <dbReference type="EMBL" id="KAK0062052.1"/>
    </source>
</evidence>
<dbReference type="InterPro" id="IPR035234">
    <property type="entry name" value="IgGFc-bd_N"/>
</dbReference>